<gene>
    <name evidence="2" type="ORF">PM001_LOCUS2510</name>
</gene>
<sequence length="65" mass="7288">MRDSNPCPKLRRLTPRHCRKAMSRVDALHLGPRKGIIGSTSVYPYPLSDGDRSQAVSSHPFRKEG</sequence>
<evidence type="ECO:0000256" key="1">
    <source>
        <dbReference type="SAM" id="MobiDB-lite"/>
    </source>
</evidence>
<evidence type="ECO:0000313" key="2">
    <source>
        <dbReference type="EMBL" id="CAK7902413.1"/>
    </source>
</evidence>
<dbReference type="AlphaFoldDB" id="A0AAV1T5N3"/>
<organism evidence="2 3">
    <name type="scientific">Peronospora matthiolae</name>
    <dbReference type="NCBI Taxonomy" id="2874970"/>
    <lineage>
        <taxon>Eukaryota</taxon>
        <taxon>Sar</taxon>
        <taxon>Stramenopiles</taxon>
        <taxon>Oomycota</taxon>
        <taxon>Peronosporomycetes</taxon>
        <taxon>Peronosporales</taxon>
        <taxon>Peronosporaceae</taxon>
        <taxon>Peronospora</taxon>
    </lineage>
</organism>
<dbReference type="EMBL" id="CAKLBY020000024">
    <property type="protein sequence ID" value="CAK7902413.1"/>
    <property type="molecule type" value="Genomic_DNA"/>
</dbReference>
<accession>A0AAV1T5N3</accession>
<evidence type="ECO:0000313" key="3">
    <source>
        <dbReference type="Proteomes" id="UP001162060"/>
    </source>
</evidence>
<dbReference type="Proteomes" id="UP001162060">
    <property type="component" value="Unassembled WGS sequence"/>
</dbReference>
<protein>
    <submittedName>
        <fullName evidence="2">Uncharacterized protein</fullName>
    </submittedName>
</protein>
<comment type="caution">
    <text evidence="2">The sequence shown here is derived from an EMBL/GenBank/DDBJ whole genome shotgun (WGS) entry which is preliminary data.</text>
</comment>
<feature type="region of interest" description="Disordered" evidence="1">
    <location>
        <begin position="45"/>
        <end position="65"/>
    </location>
</feature>
<name>A0AAV1T5N3_9STRA</name>
<proteinExistence type="predicted"/>
<reference evidence="2" key="1">
    <citation type="submission" date="2024-01" db="EMBL/GenBank/DDBJ databases">
        <authorList>
            <person name="Webb A."/>
        </authorList>
    </citation>
    <scope>NUCLEOTIDE SEQUENCE</scope>
    <source>
        <strain evidence="2">Pm1</strain>
    </source>
</reference>